<dbReference type="OrthoDB" id="2928914at2"/>
<sequence length="116" mass="13661">MRDQLILDAIILPLLLIVCKKNAPFLSHFKFDYLYEEGLTNLSSTIQTDLLATKRVMYQEEKMTVKKIQQTPEKVTYQIDSTTEKKMLHFTPAELKALTERYLCYYLFKGDDQDDQ</sequence>
<dbReference type="EMBL" id="FPAI01000024">
    <property type="protein sequence ID" value="SFS98504.1"/>
    <property type="molecule type" value="Genomic_DNA"/>
</dbReference>
<evidence type="ECO:0000313" key="2">
    <source>
        <dbReference type="EMBL" id="SFS98504.1"/>
    </source>
</evidence>
<dbReference type="EMBL" id="BJWJ01000038">
    <property type="protein sequence ID" value="GEM05524.1"/>
    <property type="molecule type" value="Genomic_DNA"/>
</dbReference>
<proteinExistence type="predicted"/>
<keyword evidence="4" id="KW-1185">Reference proteome</keyword>
<evidence type="ECO:0000313" key="4">
    <source>
        <dbReference type="Proteomes" id="UP000321773"/>
    </source>
</evidence>
<dbReference type="Pfam" id="PF26325">
    <property type="entry name" value="YhjD"/>
    <property type="match status" value="1"/>
</dbReference>
<reference evidence="1 4" key="2">
    <citation type="submission" date="2019-07" db="EMBL/GenBank/DDBJ databases">
        <title>Whole genome shotgun sequence of Halolactibacillus miurensis NBRC 100873.</title>
        <authorList>
            <person name="Hosoyama A."/>
            <person name="Uohara A."/>
            <person name="Ohji S."/>
            <person name="Ichikawa N."/>
        </authorList>
    </citation>
    <scope>NUCLEOTIDE SEQUENCE [LARGE SCALE GENOMIC DNA]</scope>
    <source>
        <strain evidence="1 4">NBRC 100873</strain>
    </source>
</reference>
<dbReference type="STRING" id="306541.SAMN05421668_1243"/>
<protein>
    <submittedName>
        <fullName evidence="2">Uncharacterized protein</fullName>
    </submittedName>
</protein>
<evidence type="ECO:0000313" key="1">
    <source>
        <dbReference type="EMBL" id="GEM05524.1"/>
    </source>
</evidence>
<dbReference type="InterPro" id="IPR058600">
    <property type="entry name" value="YhjD-like"/>
</dbReference>
<reference evidence="2 3" key="1">
    <citation type="submission" date="2016-10" db="EMBL/GenBank/DDBJ databases">
        <authorList>
            <person name="de Groot N.N."/>
        </authorList>
    </citation>
    <scope>NUCLEOTIDE SEQUENCE [LARGE SCALE GENOMIC DNA]</scope>
    <source>
        <strain evidence="2 3">DSM 17074</strain>
    </source>
</reference>
<name>A0A1I6UAT4_9BACI</name>
<organism evidence="2 3">
    <name type="scientific">Halolactibacillus miurensis</name>
    <dbReference type="NCBI Taxonomy" id="306541"/>
    <lineage>
        <taxon>Bacteria</taxon>
        <taxon>Bacillati</taxon>
        <taxon>Bacillota</taxon>
        <taxon>Bacilli</taxon>
        <taxon>Bacillales</taxon>
        <taxon>Bacillaceae</taxon>
        <taxon>Halolactibacillus</taxon>
    </lineage>
</organism>
<accession>A0A1I6UAT4</accession>
<dbReference type="AlphaFoldDB" id="A0A1I6UAT4"/>
<dbReference type="RefSeq" id="WP_062323244.1">
    <property type="nucleotide sequence ID" value="NZ_BJWJ01000038.1"/>
</dbReference>
<gene>
    <name evidence="1" type="ORF">HMI01_25120</name>
    <name evidence="2" type="ORF">SAMN05421668_1243</name>
</gene>
<dbReference type="Proteomes" id="UP000321773">
    <property type="component" value="Unassembled WGS sequence"/>
</dbReference>
<evidence type="ECO:0000313" key="3">
    <source>
        <dbReference type="Proteomes" id="UP000199139"/>
    </source>
</evidence>
<dbReference type="Proteomes" id="UP000199139">
    <property type="component" value="Unassembled WGS sequence"/>
</dbReference>